<organism evidence="5">
    <name type="scientific">Soboliphyme baturini</name>
    <dbReference type="NCBI Taxonomy" id="241478"/>
    <lineage>
        <taxon>Eukaryota</taxon>
        <taxon>Metazoa</taxon>
        <taxon>Ecdysozoa</taxon>
        <taxon>Nematoda</taxon>
        <taxon>Enoplea</taxon>
        <taxon>Dorylaimia</taxon>
        <taxon>Dioctophymatida</taxon>
        <taxon>Dioctophymatoidea</taxon>
        <taxon>Soboliphymatidae</taxon>
        <taxon>Soboliphyme</taxon>
    </lineage>
</organism>
<dbReference type="PANTHER" id="PTHR12373:SF0">
    <property type="entry name" value="ENHANCER OF RUDIMENTARY HOMOLOG"/>
    <property type="match status" value="1"/>
</dbReference>
<evidence type="ECO:0000313" key="4">
    <source>
        <dbReference type="Proteomes" id="UP000270296"/>
    </source>
</evidence>
<dbReference type="PROSITE" id="PS01290">
    <property type="entry name" value="ER"/>
    <property type="match status" value="1"/>
</dbReference>
<dbReference type="OrthoDB" id="7887808at2759"/>
<evidence type="ECO:0000256" key="1">
    <source>
        <dbReference type="ARBA" id="ARBA00007491"/>
    </source>
</evidence>
<dbReference type="AlphaFoldDB" id="A0A183ICZ4"/>
<proteinExistence type="inferred from homology"/>
<protein>
    <recommendedName>
        <fullName evidence="2">Enhancer of rudimentary homolog</fullName>
    </recommendedName>
</protein>
<accession>A0A183ICZ4</accession>
<gene>
    <name evidence="3" type="ORF">SBAD_LOCUS1488</name>
</gene>
<dbReference type="InterPro" id="IPR000781">
    <property type="entry name" value="ERH"/>
</dbReference>
<dbReference type="SUPFAM" id="SSF143875">
    <property type="entry name" value="ERH-like"/>
    <property type="match status" value="1"/>
</dbReference>
<comment type="function">
    <text evidence="2">May have a role in the cell cycle.</text>
</comment>
<keyword evidence="2" id="KW-0131">Cell cycle</keyword>
<evidence type="ECO:0000256" key="2">
    <source>
        <dbReference type="PIRNR" id="PIRNR016393"/>
    </source>
</evidence>
<dbReference type="PANTHER" id="PTHR12373">
    <property type="entry name" value="ENHANCER OF RUDIMENTARY ERH"/>
    <property type="match status" value="1"/>
</dbReference>
<name>A0A183ICZ4_9BILA</name>
<evidence type="ECO:0000313" key="3">
    <source>
        <dbReference type="EMBL" id="VDO94497.1"/>
    </source>
</evidence>
<dbReference type="WBParaSite" id="SBAD_0000155901-mRNA-1">
    <property type="protein sequence ID" value="SBAD_0000155901-mRNA-1"/>
    <property type="gene ID" value="SBAD_0000155901"/>
</dbReference>
<dbReference type="Pfam" id="PF01133">
    <property type="entry name" value="ER"/>
    <property type="match status" value="1"/>
</dbReference>
<dbReference type="Proteomes" id="UP000270296">
    <property type="component" value="Unassembled WGS sequence"/>
</dbReference>
<comment type="similarity">
    <text evidence="1 2">Belongs to the E(R) family.</text>
</comment>
<reference evidence="5" key="1">
    <citation type="submission" date="2016-06" db="UniProtKB">
        <authorList>
            <consortium name="WormBaseParasite"/>
        </authorList>
    </citation>
    <scope>IDENTIFICATION</scope>
</reference>
<evidence type="ECO:0000313" key="5">
    <source>
        <dbReference type="WBParaSite" id="SBAD_0000155901-mRNA-1"/>
    </source>
</evidence>
<dbReference type="PIRSF" id="PIRSF016393">
    <property type="entry name" value="Enh_rudimentary"/>
    <property type="match status" value="1"/>
</dbReference>
<dbReference type="InterPro" id="IPR035912">
    <property type="entry name" value="EHR_sf"/>
</dbReference>
<sequence>MSHTVLIVQSDSDVDSRTWLDFETVGDCMDGICRSFEEHLKQRNPHSQAMTYDISQLFDFIDRLTDISCFVSNRNQVYVSHNREWIKQQIYLKLSSQSAS</sequence>
<reference evidence="3 4" key="2">
    <citation type="submission" date="2018-11" db="EMBL/GenBank/DDBJ databases">
        <authorList>
            <consortium name="Pathogen Informatics"/>
        </authorList>
    </citation>
    <scope>NUCLEOTIDE SEQUENCE [LARGE SCALE GENOMIC DNA]</scope>
</reference>
<dbReference type="Gene3D" id="3.30.2260.10">
    <property type="entry name" value="Enhancer of rudimentary"/>
    <property type="match status" value="1"/>
</dbReference>
<dbReference type="EMBL" id="UZAM01006841">
    <property type="protein sequence ID" value="VDO94497.1"/>
    <property type="molecule type" value="Genomic_DNA"/>
</dbReference>
<keyword evidence="4" id="KW-1185">Reference proteome</keyword>